<comment type="caution">
    <text evidence="1">The sequence shown here is derived from an EMBL/GenBank/DDBJ whole genome shotgun (WGS) entry which is preliminary data.</text>
</comment>
<dbReference type="Proteomes" id="UP001152531">
    <property type="component" value="Unassembled WGS sequence"/>
</dbReference>
<gene>
    <name evidence="1" type="ORF">CLIB1444_03S01486</name>
</gene>
<protein>
    <submittedName>
        <fullName evidence="1">UPF0357 protein</fullName>
    </submittedName>
</protein>
<reference evidence="1" key="1">
    <citation type="submission" date="2022-06" db="EMBL/GenBank/DDBJ databases">
        <authorList>
            <person name="Legras J.-L."/>
            <person name="Devillers H."/>
            <person name="Grondin C."/>
        </authorList>
    </citation>
    <scope>NUCLEOTIDE SEQUENCE</scope>
    <source>
        <strain evidence="1">CLIB 1444</strain>
    </source>
</reference>
<name>A0ACA9Y4Q8_9ASCO</name>
<sequence>MKASTNNGIVDGSIETHGSFHSSLTAKHWLIIGLVLICILLFHFRNRIGEFHDRLRMGRRMRYVNLNDDFTEDVEQGLSSRNFDLTNNAGDSREGLNEEQKEAIKKIMKDKGISFDQARLEFTKQTFGSNGVGPDGVPLDPKVVTFS</sequence>
<accession>A0ACA9Y4Q8</accession>
<evidence type="ECO:0000313" key="1">
    <source>
        <dbReference type="EMBL" id="CAH6719968.1"/>
    </source>
</evidence>
<organism evidence="1 2">
    <name type="scientific">[Candida] jaroonii</name>
    <dbReference type="NCBI Taxonomy" id="467808"/>
    <lineage>
        <taxon>Eukaryota</taxon>
        <taxon>Fungi</taxon>
        <taxon>Dikarya</taxon>
        <taxon>Ascomycota</taxon>
        <taxon>Saccharomycotina</taxon>
        <taxon>Pichiomycetes</taxon>
        <taxon>Debaryomycetaceae</taxon>
        <taxon>Yamadazyma</taxon>
    </lineage>
</organism>
<proteinExistence type="predicted"/>
<evidence type="ECO:0000313" key="2">
    <source>
        <dbReference type="Proteomes" id="UP001152531"/>
    </source>
</evidence>
<dbReference type="EMBL" id="CALSDN010000003">
    <property type="protein sequence ID" value="CAH6719968.1"/>
    <property type="molecule type" value="Genomic_DNA"/>
</dbReference>
<keyword evidence="2" id="KW-1185">Reference proteome</keyword>